<accession>A0A7Z2YD74</accession>
<proteinExistence type="predicted"/>
<dbReference type="AlphaFoldDB" id="A0A7Z2YD74"/>
<keyword evidence="2" id="KW-1185">Reference proteome</keyword>
<gene>
    <name evidence="1" type="ORF">GT360_05925</name>
</gene>
<protein>
    <submittedName>
        <fullName evidence="1">Uncharacterized protein</fullName>
    </submittedName>
</protein>
<organism evidence="1 2">
    <name type="scientific">Vibrio astriarenae</name>
    <dbReference type="NCBI Taxonomy" id="1481923"/>
    <lineage>
        <taxon>Bacteria</taxon>
        <taxon>Pseudomonadati</taxon>
        <taxon>Pseudomonadota</taxon>
        <taxon>Gammaproteobacteria</taxon>
        <taxon>Vibrionales</taxon>
        <taxon>Vibrionaceae</taxon>
        <taxon>Vibrio</taxon>
    </lineage>
</organism>
<dbReference type="RefSeq" id="WP_164647983.1">
    <property type="nucleotide sequence ID" value="NZ_CP047475.1"/>
</dbReference>
<dbReference type="KEGG" id="vas:GT360_05925"/>
<evidence type="ECO:0000313" key="2">
    <source>
        <dbReference type="Proteomes" id="UP000464262"/>
    </source>
</evidence>
<reference evidence="1 2" key="1">
    <citation type="submission" date="2020-01" db="EMBL/GenBank/DDBJ databases">
        <title>Whole genome and functional gene identification of agarase of Vibrio HN897.</title>
        <authorList>
            <person name="Liu Y."/>
            <person name="Zhao Z."/>
        </authorList>
    </citation>
    <scope>NUCLEOTIDE SEQUENCE [LARGE SCALE GENOMIC DNA]</scope>
    <source>
        <strain evidence="1 2">HN897</strain>
    </source>
</reference>
<dbReference type="Proteomes" id="UP000464262">
    <property type="component" value="Chromosome 1"/>
</dbReference>
<dbReference type="EMBL" id="CP047475">
    <property type="protein sequence ID" value="QIA63078.1"/>
    <property type="molecule type" value="Genomic_DNA"/>
</dbReference>
<sequence length="213" mass="24301">MPFRSLLMLMMASKDALPPTRVITLVQSAAQSYVSTLFTESQKTKVTLNQLIDHIPAKSLTIRQESSVSSIELDIPMTGKLLFLAELYLLAVTHFYYKRTYPDLYSPIRYDLRYLESSELSELQVNSRTPQFLGQPRTALCYETLTSNSPNTHQTLYPSRVFTYSEQVAAALESYIGRDNLSIDEFCAVVGLGERTLRRHLKSEGTNFRKINR</sequence>
<name>A0A7Z2YD74_9VIBR</name>
<evidence type="ECO:0000313" key="1">
    <source>
        <dbReference type="EMBL" id="QIA63078.1"/>
    </source>
</evidence>